<evidence type="ECO:0000259" key="2">
    <source>
        <dbReference type="Pfam" id="PF24035"/>
    </source>
</evidence>
<organism evidence="3 4">
    <name type="scientific">Natronococcus jeotgali DSM 18795</name>
    <dbReference type="NCBI Taxonomy" id="1227498"/>
    <lineage>
        <taxon>Archaea</taxon>
        <taxon>Methanobacteriati</taxon>
        <taxon>Methanobacteriota</taxon>
        <taxon>Stenosarchaea group</taxon>
        <taxon>Halobacteria</taxon>
        <taxon>Halobacteriales</taxon>
        <taxon>Natrialbaceae</taxon>
        <taxon>Natronococcus</taxon>
    </lineage>
</organism>
<dbReference type="AlphaFoldDB" id="L9WQ52"/>
<reference evidence="3 4" key="1">
    <citation type="journal article" date="2014" name="PLoS Genet.">
        <title>Phylogenetically driven sequencing of extremely halophilic archaea reveals strategies for static and dynamic osmo-response.</title>
        <authorList>
            <person name="Becker E.A."/>
            <person name="Seitzer P.M."/>
            <person name="Tritt A."/>
            <person name="Larsen D."/>
            <person name="Krusor M."/>
            <person name="Yao A.I."/>
            <person name="Wu D."/>
            <person name="Madern D."/>
            <person name="Eisen J.A."/>
            <person name="Darling A.E."/>
            <person name="Facciotti M.T."/>
        </authorList>
    </citation>
    <scope>NUCLEOTIDE SEQUENCE [LARGE SCALE GENOMIC DNA]</scope>
    <source>
        <strain evidence="3 4">DSM 18795</strain>
    </source>
</reference>
<comment type="caution">
    <text evidence="3">The sequence shown here is derived from an EMBL/GenBank/DDBJ whole genome shotgun (WGS) entry which is preliminary data.</text>
</comment>
<name>L9WQ52_9EURY</name>
<evidence type="ECO:0000313" key="3">
    <source>
        <dbReference type="EMBL" id="ELY51497.1"/>
    </source>
</evidence>
<feature type="region of interest" description="Disordered" evidence="1">
    <location>
        <begin position="1"/>
        <end position="20"/>
    </location>
</feature>
<feature type="domain" description="DUF7344" evidence="2">
    <location>
        <begin position="29"/>
        <end position="105"/>
    </location>
</feature>
<keyword evidence="4" id="KW-1185">Reference proteome</keyword>
<feature type="compositionally biased region" description="Basic and acidic residues" evidence="1">
    <location>
        <begin position="1"/>
        <end position="10"/>
    </location>
</feature>
<dbReference type="STRING" id="1227498.C492_20490"/>
<evidence type="ECO:0000256" key="1">
    <source>
        <dbReference type="SAM" id="MobiDB-lite"/>
    </source>
</evidence>
<accession>L9WQ52</accession>
<gene>
    <name evidence="3" type="ORF">C492_20490</name>
</gene>
<dbReference type="EMBL" id="AOIA01000162">
    <property type="protein sequence ID" value="ELY51497.1"/>
    <property type="molecule type" value="Genomic_DNA"/>
</dbReference>
<protein>
    <recommendedName>
        <fullName evidence="2">DUF7344 domain-containing protein</fullName>
    </recommendedName>
</protein>
<evidence type="ECO:0000313" key="4">
    <source>
        <dbReference type="Proteomes" id="UP000011531"/>
    </source>
</evidence>
<proteinExistence type="predicted"/>
<dbReference type="Proteomes" id="UP000011531">
    <property type="component" value="Unassembled WGS sequence"/>
</dbReference>
<sequence length="125" mass="14567">MTDDCDERRGARPGSPYGAETRSLDDLLEVLADRRRRCLLAYLLDRDAAAASFEDVTDGVLAELERRGDRRPKREVIAVDLRHRHLPRLADVGVLEYDSRSRTVRVRGHERLERLYERIRPLEEE</sequence>
<dbReference type="Gene3D" id="1.10.10.10">
    <property type="entry name" value="Winged helix-like DNA-binding domain superfamily/Winged helix DNA-binding domain"/>
    <property type="match status" value="1"/>
</dbReference>
<dbReference type="RefSeq" id="WP_008426928.1">
    <property type="nucleotide sequence ID" value="NZ_AOIA01000162.1"/>
</dbReference>
<dbReference type="InterPro" id="IPR036388">
    <property type="entry name" value="WH-like_DNA-bd_sf"/>
</dbReference>
<dbReference type="Pfam" id="PF24035">
    <property type="entry name" value="DUF7344"/>
    <property type="match status" value="1"/>
</dbReference>
<dbReference type="OrthoDB" id="241828at2157"/>
<dbReference type="InterPro" id="IPR055768">
    <property type="entry name" value="DUF7344"/>
</dbReference>